<evidence type="ECO:0000313" key="9">
    <source>
        <dbReference type="Proteomes" id="UP001061958"/>
    </source>
</evidence>
<dbReference type="AlphaFoldDB" id="A0A9C7PZ46"/>
<dbReference type="OrthoDB" id="199599at2759"/>
<name>A0A9C7PZ46_9RHOD</name>
<keyword evidence="2" id="KW-1003">Cell membrane</keyword>
<dbReference type="Proteomes" id="UP001061958">
    <property type="component" value="Unassembled WGS sequence"/>
</dbReference>
<feature type="domain" description="DUF202" evidence="7">
    <location>
        <begin position="53"/>
        <end position="115"/>
    </location>
</feature>
<evidence type="ECO:0000256" key="4">
    <source>
        <dbReference type="ARBA" id="ARBA00022989"/>
    </source>
</evidence>
<dbReference type="EMBL" id="BQMJ01000040">
    <property type="protein sequence ID" value="GJQ13110.1"/>
    <property type="molecule type" value="Genomic_DNA"/>
</dbReference>
<dbReference type="PANTHER" id="PTHR34187">
    <property type="entry name" value="FGR18P"/>
    <property type="match status" value="1"/>
</dbReference>
<evidence type="ECO:0000256" key="3">
    <source>
        <dbReference type="ARBA" id="ARBA00022692"/>
    </source>
</evidence>
<evidence type="ECO:0000256" key="2">
    <source>
        <dbReference type="ARBA" id="ARBA00022475"/>
    </source>
</evidence>
<keyword evidence="4 6" id="KW-1133">Transmembrane helix</keyword>
<dbReference type="GO" id="GO:0005886">
    <property type="term" value="C:plasma membrane"/>
    <property type="evidence" value="ECO:0007669"/>
    <property type="project" value="UniProtKB-SubCell"/>
</dbReference>
<gene>
    <name evidence="8" type="ORF">GpartN1_g4901.t1</name>
</gene>
<keyword evidence="3 6" id="KW-0812">Transmembrane</keyword>
<evidence type="ECO:0000313" key="8">
    <source>
        <dbReference type="EMBL" id="GJQ13110.1"/>
    </source>
</evidence>
<keyword evidence="9" id="KW-1185">Reference proteome</keyword>
<accession>A0A9C7PZ46</accession>
<organism evidence="8 9">
    <name type="scientific">Galdieria partita</name>
    <dbReference type="NCBI Taxonomy" id="83374"/>
    <lineage>
        <taxon>Eukaryota</taxon>
        <taxon>Rhodophyta</taxon>
        <taxon>Bangiophyceae</taxon>
        <taxon>Galdieriales</taxon>
        <taxon>Galdieriaceae</taxon>
        <taxon>Galdieria</taxon>
    </lineage>
</organism>
<feature type="transmembrane region" description="Helical" evidence="6">
    <location>
        <begin position="62"/>
        <end position="80"/>
    </location>
</feature>
<dbReference type="InterPro" id="IPR052053">
    <property type="entry name" value="IM_YidH-like"/>
</dbReference>
<evidence type="ECO:0000256" key="5">
    <source>
        <dbReference type="ARBA" id="ARBA00023136"/>
    </source>
</evidence>
<reference evidence="8" key="1">
    <citation type="journal article" date="2022" name="Proc. Natl. Acad. Sci. U.S.A.">
        <title>Life cycle and functional genomics of the unicellular red alga Galdieria for elucidating algal and plant evolution and industrial use.</title>
        <authorList>
            <person name="Hirooka S."/>
            <person name="Itabashi T."/>
            <person name="Ichinose T.M."/>
            <person name="Onuma R."/>
            <person name="Fujiwara T."/>
            <person name="Yamashita S."/>
            <person name="Jong L.W."/>
            <person name="Tomita R."/>
            <person name="Iwane A.H."/>
            <person name="Miyagishima S.Y."/>
        </authorList>
    </citation>
    <scope>NUCLEOTIDE SEQUENCE</scope>
    <source>
        <strain evidence="8">NBRC 102759</strain>
    </source>
</reference>
<comment type="subcellular location">
    <subcellularLocation>
        <location evidence="1">Cell membrane</location>
        <topology evidence="1">Multi-pass membrane protein</topology>
    </subcellularLocation>
</comment>
<evidence type="ECO:0000256" key="6">
    <source>
        <dbReference type="SAM" id="Phobius"/>
    </source>
</evidence>
<keyword evidence="5 6" id="KW-0472">Membrane</keyword>
<reference evidence="8" key="2">
    <citation type="submission" date="2022-01" db="EMBL/GenBank/DDBJ databases">
        <authorList>
            <person name="Hirooka S."/>
            <person name="Miyagishima S.Y."/>
        </authorList>
    </citation>
    <scope>NUCLEOTIDE SEQUENCE</scope>
    <source>
        <strain evidence="8">NBRC 102759</strain>
    </source>
</reference>
<feature type="transmembrane region" description="Helical" evidence="6">
    <location>
        <begin position="128"/>
        <end position="149"/>
    </location>
</feature>
<feature type="transmembrane region" description="Helical" evidence="6">
    <location>
        <begin position="87"/>
        <end position="108"/>
    </location>
</feature>
<dbReference type="InterPro" id="IPR003807">
    <property type="entry name" value="DUF202"/>
</dbReference>
<evidence type="ECO:0000259" key="7">
    <source>
        <dbReference type="Pfam" id="PF02656"/>
    </source>
</evidence>
<evidence type="ECO:0000256" key="1">
    <source>
        <dbReference type="ARBA" id="ARBA00004651"/>
    </source>
</evidence>
<comment type="caution">
    <text evidence="8">The sequence shown here is derived from an EMBL/GenBank/DDBJ whole genome shotgun (WGS) entry which is preliminary data.</text>
</comment>
<dbReference type="PANTHER" id="PTHR34187:SF2">
    <property type="entry name" value="DUF202 DOMAIN-CONTAINING PROTEIN"/>
    <property type="match status" value="1"/>
</dbReference>
<sequence length="150" mass="17044">MNQPTTFSSSQQTTNQETHIPYGNYETFPYIHLSELENLLHYHYEPIKGSLARDHLANERTWLAWVRTSLTIMGFGLVVVDFLKKNLAGRIISSVLIALGAFCSTYAAVRYYRLMQLIENRQFSVEIIGPWISTAVTVCLVVSVVFLALL</sequence>
<proteinExistence type="predicted"/>
<dbReference type="Pfam" id="PF02656">
    <property type="entry name" value="DUF202"/>
    <property type="match status" value="1"/>
</dbReference>
<protein>
    <recommendedName>
        <fullName evidence="7">DUF202 domain-containing protein</fullName>
    </recommendedName>
</protein>